<gene>
    <name evidence="2" type="ORF">FOB60_001752</name>
</gene>
<dbReference type="EMBL" id="JABWAB010000003">
    <property type="protein sequence ID" value="KAF6057197.1"/>
    <property type="molecule type" value="Genomic_DNA"/>
</dbReference>
<sequence length="232" mass="26311">MVTTSQLKQLEALNDKNENYLNVPSKPKADLFSIEWLIKQEFNGNDATDSANVTEVNLRNKRLELLFQSVESEQEQTLPTEKHQIAVITKNLANETSINFPTLVLKPHDLTNELEIDLMESSLFSKRSNTQFNDTNSVEQKSHDLTRSHTKSNSIVDDSLRSQGSVNSIPPRGKSLEEISHNINQGFSPNKSSRVSDEPPPRHTNLKPLKRFKSVSSCDLVFPNLNFKKPKR</sequence>
<evidence type="ECO:0000256" key="1">
    <source>
        <dbReference type="SAM" id="MobiDB-lite"/>
    </source>
</evidence>
<dbReference type="Proteomes" id="UP000590412">
    <property type="component" value="Unassembled WGS sequence"/>
</dbReference>
<dbReference type="AlphaFoldDB" id="A0A8X7NLV9"/>
<feature type="compositionally biased region" description="Polar residues" evidence="1">
    <location>
        <begin position="151"/>
        <end position="168"/>
    </location>
</feature>
<comment type="caution">
    <text evidence="2">The sequence shown here is derived from an EMBL/GenBank/DDBJ whole genome shotgun (WGS) entry which is preliminary data.</text>
</comment>
<evidence type="ECO:0000313" key="3">
    <source>
        <dbReference type="Proteomes" id="UP000590412"/>
    </source>
</evidence>
<accession>A0A8X7NLV9</accession>
<feature type="region of interest" description="Disordered" evidence="1">
    <location>
        <begin position="133"/>
        <end position="210"/>
    </location>
</feature>
<reference evidence="2" key="1">
    <citation type="submission" date="2020-03" db="EMBL/GenBank/DDBJ databases">
        <title>FDA dAtabase for Regulatory Grade micrObial Sequences (FDA-ARGOS): Supporting development and validation of Infectious Disease Dx tests.</title>
        <authorList>
            <person name="Campos J."/>
            <person name="Goldberg B."/>
            <person name="Tallon L."/>
            <person name="Sadzewicz L."/>
            <person name="Vavikolanu K."/>
            <person name="Mehta A."/>
            <person name="Aluvathingal J."/>
            <person name="Nadendla S."/>
            <person name="Nandy P."/>
            <person name="Geyer C."/>
            <person name="Yan Y."/>
            <person name="Sichtig H."/>
        </authorList>
    </citation>
    <scope>NUCLEOTIDE SEQUENCE [LARGE SCALE GENOMIC DNA]</scope>
    <source>
        <strain evidence="2">FDAARGOS_652</strain>
    </source>
</reference>
<name>A0A8X7NLV9_CANPA</name>
<proteinExistence type="predicted"/>
<protein>
    <submittedName>
        <fullName evidence="2">Uncharacterized protein</fullName>
    </submittedName>
</protein>
<dbReference type="OrthoDB" id="4024143at2759"/>
<feature type="compositionally biased region" description="Polar residues" evidence="1">
    <location>
        <begin position="181"/>
        <end position="193"/>
    </location>
</feature>
<organism evidence="2 3">
    <name type="scientific">Candida parapsilosis</name>
    <name type="common">Yeast</name>
    <dbReference type="NCBI Taxonomy" id="5480"/>
    <lineage>
        <taxon>Eukaryota</taxon>
        <taxon>Fungi</taxon>
        <taxon>Dikarya</taxon>
        <taxon>Ascomycota</taxon>
        <taxon>Saccharomycotina</taxon>
        <taxon>Pichiomycetes</taxon>
        <taxon>Debaryomycetaceae</taxon>
        <taxon>Candida/Lodderomyces clade</taxon>
        <taxon>Candida</taxon>
    </lineage>
</organism>
<evidence type="ECO:0000313" key="2">
    <source>
        <dbReference type="EMBL" id="KAF6057197.1"/>
    </source>
</evidence>